<dbReference type="GO" id="GO:0016874">
    <property type="term" value="F:ligase activity"/>
    <property type="evidence" value="ECO:0007669"/>
    <property type="project" value="UniProtKB-KW"/>
</dbReference>
<dbReference type="InterPro" id="IPR045864">
    <property type="entry name" value="aa-tRNA-synth_II/BPL/LPL"/>
</dbReference>
<dbReference type="AlphaFoldDB" id="A0A498D516"/>
<accession>A0A498D516</accession>
<reference evidence="2 3" key="1">
    <citation type="submission" date="2018-10" db="EMBL/GenBank/DDBJ databases">
        <title>Oceanobacillus sp. YLB-02 draft genome.</title>
        <authorList>
            <person name="Yu L."/>
        </authorList>
    </citation>
    <scope>NUCLEOTIDE SEQUENCE [LARGE SCALE GENOMIC DNA]</scope>
    <source>
        <strain evidence="2 3">YLB-02</strain>
    </source>
</reference>
<evidence type="ECO:0000259" key="1">
    <source>
        <dbReference type="PROSITE" id="PS51733"/>
    </source>
</evidence>
<feature type="domain" description="BPL/LPL catalytic" evidence="1">
    <location>
        <begin position="32"/>
        <end position="242"/>
    </location>
</feature>
<gene>
    <name evidence="2" type="ORF">D8M04_15770</name>
</gene>
<dbReference type="SUPFAM" id="SSF55681">
    <property type="entry name" value="Class II aaRS and biotin synthetases"/>
    <property type="match status" value="1"/>
</dbReference>
<comment type="caution">
    <text evidence="2">The sequence shown here is derived from an EMBL/GenBank/DDBJ whole genome shotgun (WGS) entry which is preliminary data.</text>
</comment>
<name>A0A498D516_9BACI</name>
<dbReference type="PROSITE" id="PS51733">
    <property type="entry name" value="BPL_LPL_CATALYTIC"/>
    <property type="match status" value="1"/>
</dbReference>
<proteinExistence type="predicted"/>
<dbReference type="GO" id="GO:0009249">
    <property type="term" value="P:protein lipoylation"/>
    <property type="evidence" value="ECO:0007669"/>
    <property type="project" value="UniProtKB-ARBA"/>
</dbReference>
<evidence type="ECO:0000313" key="2">
    <source>
        <dbReference type="EMBL" id="RLL42041.1"/>
    </source>
</evidence>
<dbReference type="InterPro" id="IPR050664">
    <property type="entry name" value="Octanoyltrans_LipM/LipL"/>
</dbReference>
<protein>
    <submittedName>
        <fullName evidence="2">Lipoate--protein ligase family protein</fullName>
    </submittedName>
</protein>
<dbReference type="EMBL" id="RCHR01000006">
    <property type="protein sequence ID" value="RLL42041.1"/>
    <property type="molecule type" value="Genomic_DNA"/>
</dbReference>
<dbReference type="Proteomes" id="UP000270219">
    <property type="component" value="Unassembled WGS sequence"/>
</dbReference>
<dbReference type="PANTHER" id="PTHR43679">
    <property type="entry name" value="OCTANOYLTRANSFERASE LIPM-RELATED"/>
    <property type="match status" value="1"/>
</dbReference>
<dbReference type="PANTHER" id="PTHR43679:SF2">
    <property type="entry name" value="OCTANOYL-[GCVH]:PROTEIN N-OCTANOYLTRANSFERASE"/>
    <property type="match status" value="1"/>
</dbReference>
<organism evidence="2 3">
    <name type="scientific">Oceanobacillus piezotolerans</name>
    <dbReference type="NCBI Taxonomy" id="2448030"/>
    <lineage>
        <taxon>Bacteria</taxon>
        <taxon>Bacillati</taxon>
        <taxon>Bacillota</taxon>
        <taxon>Bacilli</taxon>
        <taxon>Bacillales</taxon>
        <taxon>Bacillaceae</taxon>
        <taxon>Oceanobacillus</taxon>
    </lineage>
</organism>
<dbReference type="Gene3D" id="3.30.930.10">
    <property type="entry name" value="Bira Bifunctional Protein, Domain 2"/>
    <property type="match status" value="1"/>
</dbReference>
<dbReference type="InterPro" id="IPR004143">
    <property type="entry name" value="BPL_LPL_catalytic"/>
</dbReference>
<sequence length="281" mass="32537">MKEDWYFLDSGHLDGAINMALDECLLNWHSKRIIPPTLRFYGWNNPTLSAGQFQKVHRSINFAAIQNYQCQFVRRLTGGSAVLHDDELTYSIVVSEDHPAIPTSIREAYHILSKGLYEGYKNLGIQVDYAYPDRESSRENTAVCFEKAAFYEMVVDGKKLSGNAQTRKNGVLLQHGSIPMSMNIDMLYNLFQFPSEKIKQRKREAFKTKAITINELTNKNHTYDMMKAAFLEGFKIGLNISLHPFELNENQWDEVHHLAETKYRSDDWNFKRMVKEPIKDA</sequence>
<dbReference type="CDD" id="cd16443">
    <property type="entry name" value="LplA"/>
    <property type="match status" value="1"/>
</dbReference>
<dbReference type="Pfam" id="PF21948">
    <property type="entry name" value="LplA-B_cat"/>
    <property type="match status" value="1"/>
</dbReference>
<dbReference type="GO" id="GO:0016740">
    <property type="term" value="F:transferase activity"/>
    <property type="evidence" value="ECO:0007669"/>
    <property type="project" value="UniProtKB-ARBA"/>
</dbReference>
<dbReference type="GO" id="GO:0140096">
    <property type="term" value="F:catalytic activity, acting on a protein"/>
    <property type="evidence" value="ECO:0007669"/>
    <property type="project" value="UniProtKB-ARBA"/>
</dbReference>
<keyword evidence="3" id="KW-1185">Reference proteome</keyword>
<keyword evidence="2" id="KW-0436">Ligase</keyword>
<evidence type="ECO:0000313" key="3">
    <source>
        <dbReference type="Proteomes" id="UP000270219"/>
    </source>
</evidence>
<dbReference type="OrthoDB" id="9774653at2"/>
<dbReference type="RefSeq" id="WP_121524380.1">
    <property type="nucleotide sequence ID" value="NZ_RCHR01000006.1"/>
</dbReference>